<keyword evidence="2" id="KW-1185">Reference proteome</keyword>
<dbReference type="Proteomes" id="UP000799755">
    <property type="component" value="Unassembled WGS sequence"/>
</dbReference>
<name>A0ACB6QVX4_9PLEO</name>
<sequence>MKLIDKFERIKRNGEEVDKNGVENDDFHVLLEHVAWSDPWFRASLKGYIFQRPTLLPVEKFISVIKDTGFTAINTTMSGGASLSSESGGVRSLSTVFASMAIFEMDTGGSDAIAFATFWWEKHMAGAGCVFKISQRLYCLDILPLLTALHLDLGSSTTIFSILGCYKDTSSLHNLVHQITIDIKLLEKTREKKLTPAENRERTSIRTQVTNLQENMRRIKELPLDQRVLTIAIICQSSIQNSHNHLSCGPNYQSTYLSNTPLISFLPLLAPSSHSYSSSALFRPPFPTSFTATLLFIFFLSSNYKYGASSFSLKVSPTGSRDAAHNPLFLDLLCSSTYGILRQFNDGKVEWNLLPRYFYNSVFKFFWVLQWRAFTSFDAFGSSGV</sequence>
<organism evidence="1 2">
    <name type="scientific">Lindgomyces ingoldianus</name>
    <dbReference type="NCBI Taxonomy" id="673940"/>
    <lineage>
        <taxon>Eukaryota</taxon>
        <taxon>Fungi</taxon>
        <taxon>Dikarya</taxon>
        <taxon>Ascomycota</taxon>
        <taxon>Pezizomycotina</taxon>
        <taxon>Dothideomycetes</taxon>
        <taxon>Pleosporomycetidae</taxon>
        <taxon>Pleosporales</taxon>
        <taxon>Lindgomycetaceae</taxon>
        <taxon>Lindgomyces</taxon>
    </lineage>
</organism>
<comment type="caution">
    <text evidence="1">The sequence shown here is derived from an EMBL/GenBank/DDBJ whole genome shotgun (WGS) entry which is preliminary data.</text>
</comment>
<dbReference type="EMBL" id="MU003505">
    <property type="protein sequence ID" value="KAF2471168.1"/>
    <property type="molecule type" value="Genomic_DNA"/>
</dbReference>
<reference evidence="1" key="1">
    <citation type="journal article" date="2020" name="Stud. Mycol.">
        <title>101 Dothideomycetes genomes: a test case for predicting lifestyles and emergence of pathogens.</title>
        <authorList>
            <person name="Haridas S."/>
            <person name="Albert R."/>
            <person name="Binder M."/>
            <person name="Bloem J."/>
            <person name="Labutti K."/>
            <person name="Salamov A."/>
            <person name="Andreopoulos B."/>
            <person name="Baker S."/>
            <person name="Barry K."/>
            <person name="Bills G."/>
            <person name="Bluhm B."/>
            <person name="Cannon C."/>
            <person name="Castanera R."/>
            <person name="Culley D."/>
            <person name="Daum C."/>
            <person name="Ezra D."/>
            <person name="Gonzalez J."/>
            <person name="Henrissat B."/>
            <person name="Kuo A."/>
            <person name="Liang C."/>
            <person name="Lipzen A."/>
            <person name="Lutzoni F."/>
            <person name="Magnuson J."/>
            <person name="Mondo S."/>
            <person name="Nolan M."/>
            <person name="Ohm R."/>
            <person name="Pangilinan J."/>
            <person name="Park H.-J."/>
            <person name="Ramirez L."/>
            <person name="Alfaro M."/>
            <person name="Sun H."/>
            <person name="Tritt A."/>
            <person name="Yoshinaga Y."/>
            <person name="Zwiers L.-H."/>
            <person name="Turgeon B."/>
            <person name="Goodwin S."/>
            <person name="Spatafora J."/>
            <person name="Crous P."/>
            <person name="Grigoriev I."/>
        </authorList>
    </citation>
    <scope>NUCLEOTIDE SEQUENCE</scope>
    <source>
        <strain evidence="1">ATCC 200398</strain>
    </source>
</reference>
<accession>A0ACB6QVX4</accession>
<gene>
    <name evidence="1" type="ORF">BDR25DRAFT_354427</name>
</gene>
<proteinExistence type="predicted"/>
<evidence type="ECO:0000313" key="1">
    <source>
        <dbReference type="EMBL" id="KAF2471168.1"/>
    </source>
</evidence>
<evidence type="ECO:0000313" key="2">
    <source>
        <dbReference type="Proteomes" id="UP000799755"/>
    </source>
</evidence>
<protein>
    <submittedName>
        <fullName evidence="1">Uncharacterized protein</fullName>
    </submittedName>
</protein>